<comment type="caution">
    <text evidence="12">The sequence shown here is derived from an EMBL/GenBank/DDBJ whole genome shotgun (WGS) entry which is preliminary data.</text>
</comment>
<evidence type="ECO:0000256" key="9">
    <source>
        <dbReference type="ARBA" id="ARBA00023237"/>
    </source>
</evidence>
<reference evidence="12 13" key="1">
    <citation type="journal article" date="2019" name="Nat. Med.">
        <title>A library of human gut bacterial isolates paired with longitudinal multiomics data enables mechanistic microbiome research.</title>
        <authorList>
            <person name="Poyet M."/>
            <person name="Groussin M."/>
            <person name="Gibbons S.M."/>
            <person name="Avila-Pacheco J."/>
            <person name="Jiang X."/>
            <person name="Kearney S.M."/>
            <person name="Perrotta A.R."/>
            <person name="Berdy B."/>
            <person name="Zhao S."/>
            <person name="Lieberman T.D."/>
            <person name="Swanson P.K."/>
            <person name="Smith M."/>
            <person name="Roesemann S."/>
            <person name="Alexander J.E."/>
            <person name="Rich S.A."/>
            <person name="Livny J."/>
            <person name="Vlamakis H."/>
            <person name="Clish C."/>
            <person name="Bullock K."/>
            <person name="Deik A."/>
            <person name="Scott J."/>
            <person name="Pierce K.A."/>
            <person name="Xavier R.J."/>
            <person name="Alm E.J."/>
        </authorList>
    </citation>
    <scope>NUCLEOTIDE SEQUENCE [LARGE SCALE GENOMIC DNA]</scope>
    <source>
        <strain evidence="12 13">BIOML-A112</strain>
    </source>
</reference>
<dbReference type="InterPro" id="IPR018030">
    <property type="entry name" value="Fimbrial_membr_usher_CS"/>
</dbReference>
<dbReference type="AlphaFoldDB" id="A0A6D0V2V2"/>
<evidence type="ECO:0000256" key="8">
    <source>
        <dbReference type="ARBA" id="ARBA00023136"/>
    </source>
</evidence>
<dbReference type="Gene3D" id="3.10.20.410">
    <property type="match status" value="1"/>
</dbReference>
<comment type="similarity">
    <text evidence="2 10">Belongs to the fimbrial export usher family.</text>
</comment>
<evidence type="ECO:0000256" key="4">
    <source>
        <dbReference type="ARBA" id="ARBA00022452"/>
    </source>
</evidence>
<evidence type="ECO:0000256" key="3">
    <source>
        <dbReference type="ARBA" id="ARBA00022448"/>
    </source>
</evidence>
<dbReference type="InterPro" id="IPR025885">
    <property type="entry name" value="PapC_N"/>
</dbReference>
<keyword evidence="5 10" id="KW-1029">Fimbrium biogenesis</keyword>
<comment type="subcellular location">
    <subcellularLocation>
        <location evidence="1 10">Cell outer membrane</location>
        <topology evidence="1 10">Multi-pass membrane protein</topology>
    </subcellularLocation>
</comment>
<dbReference type="PANTHER" id="PTHR30451:SF21">
    <property type="entry name" value="FIMBRIAL USHER DOMAIN-CONTAINING PROTEIN YDET-RELATED"/>
    <property type="match status" value="1"/>
</dbReference>
<dbReference type="NCBIfam" id="NF011760">
    <property type="entry name" value="PRK15213.1"/>
    <property type="match status" value="1"/>
</dbReference>
<name>A0A6D0V2V2_ECOLX</name>
<proteinExistence type="inferred from homology"/>
<dbReference type="GO" id="GO:0009297">
    <property type="term" value="P:pilus assembly"/>
    <property type="evidence" value="ECO:0007669"/>
    <property type="project" value="InterPro"/>
</dbReference>
<dbReference type="Pfam" id="PF00577">
    <property type="entry name" value="Usher"/>
    <property type="match status" value="1"/>
</dbReference>
<evidence type="ECO:0000256" key="7">
    <source>
        <dbReference type="ARBA" id="ARBA00022729"/>
    </source>
</evidence>
<keyword evidence="7" id="KW-0732">Signal</keyword>
<dbReference type="GO" id="GO:0009279">
    <property type="term" value="C:cell outer membrane"/>
    <property type="evidence" value="ECO:0007669"/>
    <property type="project" value="UniProtKB-SubCell"/>
</dbReference>
<evidence type="ECO:0000256" key="10">
    <source>
        <dbReference type="RuleBase" id="RU003884"/>
    </source>
</evidence>
<dbReference type="InterPro" id="IPR037224">
    <property type="entry name" value="PapC_N_sf"/>
</dbReference>
<evidence type="ECO:0000313" key="12">
    <source>
        <dbReference type="EMBL" id="NAG21887.1"/>
    </source>
</evidence>
<evidence type="ECO:0000256" key="6">
    <source>
        <dbReference type="ARBA" id="ARBA00022692"/>
    </source>
</evidence>
<dbReference type="Gene3D" id="2.60.40.3110">
    <property type="match status" value="1"/>
</dbReference>
<dbReference type="EMBL" id="WXKQ01000030">
    <property type="protein sequence ID" value="NAG21887.1"/>
    <property type="molecule type" value="Genomic_DNA"/>
</dbReference>
<keyword evidence="4" id="KW-1134">Transmembrane beta strand</keyword>
<evidence type="ECO:0000256" key="2">
    <source>
        <dbReference type="ARBA" id="ARBA00008064"/>
    </source>
</evidence>
<evidence type="ECO:0000313" key="13">
    <source>
        <dbReference type="Proteomes" id="UP000475070"/>
    </source>
</evidence>
<evidence type="ECO:0000259" key="11">
    <source>
        <dbReference type="Pfam" id="PF13954"/>
    </source>
</evidence>
<dbReference type="Gene3D" id="2.60.40.2610">
    <property type="entry name" value="Outer membrane usher protein FimD, plug domain"/>
    <property type="match status" value="1"/>
</dbReference>
<dbReference type="PANTHER" id="PTHR30451">
    <property type="entry name" value="OUTER MEMBRANE USHER PROTEIN"/>
    <property type="match status" value="1"/>
</dbReference>
<organism evidence="12 13">
    <name type="scientific">Escherichia coli</name>
    <dbReference type="NCBI Taxonomy" id="562"/>
    <lineage>
        <taxon>Bacteria</taxon>
        <taxon>Pseudomonadati</taxon>
        <taxon>Pseudomonadota</taxon>
        <taxon>Gammaproteobacteria</taxon>
        <taxon>Enterobacterales</taxon>
        <taxon>Enterobacteriaceae</taxon>
        <taxon>Escherichia</taxon>
    </lineage>
</organism>
<dbReference type="InterPro" id="IPR000015">
    <property type="entry name" value="Fimb_usher"/>
</dbReference>
<dbReference type="InterPro" id="IPR042186">
    <property type="entry name" value="FimD_plug_dom"/>
</dbReference>
<keyword evidence="9 10" id="KW-0998">Cell outer membrane</keyword>
<evidence type="ECO:0000256" key="1">
    <source>
        <dbReference type="ARBA" id="ARBA00004571"/>
    </source>
</evidence>
<protein>
    <submittedName>
        <fullName evidence="12">PefC/AfrB family outer membrane usher protein</fullName>
    </submittedName>
</protein>
<dbReference type="SUPFAM" id="SSF141729">
    <property type="entry name" value="FimD N-terminal domain-like"/>
    <property type="match status" value="1"/>
</dbReference>
<gene>
    <name evidence="12" type="primary">pefC</name>
    <name evidence="12" type="ORF">GUC01_23180</name>
</gene>
<accession>A0A6D0V2V2</accession>
<keyword evidence="6 10" id="KW-0812">Transmembrane</keyword>
<feature type="domain" description="PapC N-terminal" evidence="11">
    <location>
        <begin position="38"/>
        <end position="161"/>
    </location>
</feature>
<dbReference type="Pfam" id="PF13954">
    <property type="entry name" value="PapC_N"/>
    <property type="match status" value="1"/>
</dbReference>
<dbReference type="GO" id="GO:0015473">
    <property type="term" value="F:fimbrial usher porin activity"/>
    <property type="evidence" value="ECO:0007669"/>
    <property type="project" value="InterPro"/>
</dbReference>
<dbReference type="Proteomes" id="UP000475070">
    <property type="component" value="Unassembled WGS sequence"/>
</dbReference>
<dbReference type="RefSeq" id="WP_105290873.1">
    <property type="nucleotide sequence ID" value="NZ_RCYD01000026.1"/>
</dbReference>
<evidence type="ECO:0000256" key="5">
    <source>
        <dbReference type="ARBA" id="ARBA00022558"/>
    </source>
</evidence>
<keyword evidence="3 10" id="KW-0813">Transport</keyword>
<keyword evidence="8 10" id="KW-0472">Membrane</keyword>
<sequence length="801" mass="88500">MSLSRLPKISLLAMSIYTHLGYATDLNLDFIQGTSIIPSILKSDYAYPQGQYSVDVFVNNEKTGTAELNITPTDEKNNMLCFSPEWINSAGVMLDASKYDDVYNREKKCYELAKKNHTQVAFDYSAQKLLLDIPQAYLLSKSDPSRWDYGVTGGRLKYYANFNKTTNDKLNAFGNFDLGFNVGRWVLSSNINVSRSGGKTEFTSSDMTLSTAISQIQGDLLLGKSQTQTELFSDFNFYGVSVRSNSNMRPWEARGYAPDISGIASGPSRVTVTQNGYTIYSRMVPAGPYRLDDLRPTGNGDLVVTLEDDNGHKTVQVYPVTTLPTLLRPGDFQYDFAMGKKNQSNELNKAFSSDTGLFWLGSVDYGFSSATLNSAILLNNRYQSAGIGVTKPFGELGALSLSAQTAKARYNNGDEKKGQNVSIKYAKNFTDRTDLQLLTYRYQDKGYVDYAEFDPHRTFIHGNQKSRYEARLSHRFDTTYLSGAWWHQNYWDRDGSDTGATLSLSTSAFDSVSVFLNGSYNRYANTDKADYSASVSVSIPFDFRGIQHYASNSVGYNRSNGSTFNTSISASVNDRVNYNLNADISSRGQRGASASASYAFDAVQTNIGVSQTHSRQGDGQTSFSGGISGSVLGTSETGPLFTKESSDTVAIVSVPGVSGIRFNNSMPTDRNGNTVVWLSGYAENSININMENVPDDMDFSTTSYKVVPTEKAMVYRKFGFENVLRYILRVKDKQGKYLTGGEATTEQGLNAGFISTNGVLLMNMLTEPEKIRIDMGNGMQCHFSMKGLQANTNKVQEIRCE</sequence>
<dbReference type="PROSITE" id="PS01151">
    <property type="entry name" value="FIMBRIAL_USHER"/>
    <property type="match status" value="1"/>
</dbReference>